<feature type="domain" description="NfeD-like C-terminal" evidence="6">
    <location>
        <begin position="88"/>
        <end position="147"/>
    </location>
</feature>
<dbReference type="GO" id="GO:0008233">
    <property type="term" value="F:peptidase activity"/>
    <property type="evidence" value="ECO:0007669"/>
    <property type="project" value="UniProtKB-KW"/>
</dbReference>
<keyword evidence="3 5" id="KW-1133">Transmembrane helix</keyword>
<gene>
    <name evidence="7" type="ORF">CZ674_06425</name>
</gene>
<evidence type="ECO:0000256" key="4">
    <source>
        <dbReference type="ARBA" id="ARBA00023136"/>
    </source>
</evidence>
<keyword evidence="4 5" id="KW-0472">Membrane</keyword>
<dbReference type="RefSeq" id="WP_234988468.1">
    <property type="nucleotide sequence ID" value="NZ_FUHU01000026.1"/>
</dbReference>
<dbReference type="InterPro" id="IPR012340">
    <property type="entry name" value="NA-bd_OB-fold"/>
</dbReference>
<protein>
    <submittedName>
        <fullName evidence="7">Putative activity regulator of membrane protease YbbK</fullName>
    </submittedName>
</protein>
<proteinExistence type="predicted"/>
<evidence type="ECO:0000256" key="5">
    <source>
        <dbReference type="SAM" id="Phobius"/>
    </source>
</evidence>
<evidence type="ECO:0000256" key="3">
    <source>
        <dbReference type="ARBA" id="ARBA00022989"/>
    </source>
</evidence>
<keyword evidence="8" id="KW-1185">Reference proteome</keyword>
<dbReference type="Proteomes" id="UP000195787">
    <property type="component" value="Unassembled WGS sequence"/>
</dbReference>
<dbReference type="GeneID" id="303172857"/>
<organism evidence="7 8">
    <name type="scientific">Agrococcus casei LMG 22410</name>
    <dbReference type="NCBI Taxonomy" id="1255656"/>
    <lineage>
        <taxon>Bacteria</taxon>
        <taxon>Bacillati</taxon>
        <taxon>Actinomycetota</taxon>
        <taxon>Actinomycetes</taxon>
        <taxon>Micrococcales</taxon>
        <taxon>Microbacteriaceae</taxon>
        <taxon>Agrococcus</taxon>
    </lineage>
</organism>
<dbReference type="InterPro" id="IPR002810">
    <property type="entry name" value="NfeD-like_C"/>
</dbReference>
<dbReference type="Gene3D" id="2.40.50.140">
    <property type="entry name" value="Nucleic acid-binding proteins"/>
    <property type="match status" value="1"/>
</dbReference>
<dbReference type="PANTHER" id="PTHR33507">
    <property type="entry name" value="INNER MEMBRANE PROTEIN YBBJ"/>
    <property type="match status" value="1"/>
</dbReference>
<dbReference type="GO" id="GO:0006508">
    <property type="term" value="P:proteolysis"/>
    <property type="evidence" value="ECO:0007669"/>
    <property type="project" value="UniProtKB-KW"/>
</dbReference>
<evidence type="ECO:0000256" key="2">
    <source>
        <dbReference type="ARBA" id="ARBA00022692"/>
    </source>
</evidence>
<feature type="transmembrane region" description="Helical" evidence="5">
    <location>
        <begin position="50"/>
        <end position="68"/>
    </location>
</feature>
<accession>A0A1R4FSR7</accession>
<reference evidence="7 8" key="1">
    <citation type="submission" date="2017-02" db="EMBL/GenBank/DDBJ databases">
        <authorList>
            <person name="Peterson S.W."/>
        </authorList>
    </citation>
    <scope>NUCLEOTIDE SEQUENCE [LARGE SCALE GENOMIC DNA]</scope>
    <source>
        <strain evidence="7 8">LMG 22410</strain>
    </source>
</reference>
<comment type="subcellular location">
    <subcellularLocation>
        <location evidence="1">Membrane</location>
        <topology evidence="1">Multi-pass membrane protein</topology>
    </subcellularLocation>
</comment>
<evidence type="ECO:0000313" key="8">
    <source>
        <dbReference type="Proteomes" id="UP000195787"/>
    </source>
</evidence>
<keyword evidence="7" id="KW-0378">Hydrolase</keyword>
<dbReference type="InterPro" id="IPR052165">
    <property type="entry name" value="Membrane_assoc_protease"/>
</dbReference>
<dbReference type="EMBL" id="FUHU01000026">
    <property type="protein sequence ID" value="SJM58958.1"/>
    <property type="molecule type" value="Genomic_DNA"/>
</dbReference>
<evidence type="ECO:0000259" key="6">
    <source>
        <dbReference type="Pfam" id="PF01957"/>
    </source>
</evidence>
<keyword evidence="2 5" id="KW-0812">Transmembrane</keyword>
<dbReference type="AlphaFoldDB" id="A0A1R4FSR7"/>
<sequence>MDVWTWAWVVWLVIALVFLIIEMLTLEFTFLMLGLGSVGGLLSSLTGLPWWAQVIIAGAVACLLLFLVRPVLLKRLHDSSDPVKLNVAGLVGMQGEVTKPFSRGRGRVRLTNGDDWSARLSPNTQPRDPDVGERVVVTAIEGATAVIIPTQR</sequence>
<evidence type="ECO:0000313" key="7">
    <source>
        <dbReference type="EMBL" id="SJM58958.1"/>
    </source>
</evidence>
<keyword evidence="7" id="KW-0645">Protease</keyword>
<feature type="transmembrane region" description="Helical" evidence="5">
    <location>
        <begin position="6"/>
        <end position="21"/>
    </location>
</feature>
<dbReference type="Pfam" id="PF01957">
    <property type="entry name" value="NfeD"/>
    <property type="match status" value="1"/>
</dbReference>
<dbReference type="PANTHER" id="PTHR33507:SF3">
    <property type="entry name" value="INNER MEMBRANE PROTEIN YBBJ"/>
    <property type="match status" value="1"/>
</dbReference>
<evidence type="ECO:0000256" key="1">
    <source>
        <dbReference type="ARBA" id="ARBA00004141"/>
    </source>
</evidence>
<name>A0A1R4FSR7_9MICO</name>
<dbReference type="GO" id="GO:0005886">
    <property type="term" value="C:plasma membrane"/>
    <property type="evidence" value="ECO:0007669"/>
    <property type="project" value="TreeGrafter"/>
</dbReference>